<evidence type="ECO:0000313" key="2">
    <source>
        <dbReference type="EMBL" id="KAJ1209668.1"/>
    </source>
</evidence>
<dbReference type="EMBL" id="JANPWB010000002">
    <property type="protein sequence ID" value="KAJ1209668.1"/>
    <property type="molecule type" value="Genomic_DNA"/>
</dbReference>
<dbReference type="AlphaFoldDB" id="A0AAV7W8I1"/>
<reference evidence="2" key="1">
    <citation type="journal article" date="2022" name="bioRxiv">
        <title>Sequencing and chromosome-scale assembly of the giantPleurodeles waltlgenome.</title>
        <authorList>
            <person name="Brown T."/>
            <person name="Elewa A."/>
            <person name="Iarovenko S."/>
            <person name="Subramanian E."/>
            <person name="Araus A.J."/>
            <person name="Petzold A."/>
            <person name="Susuki M."/>
            <person name="Suzuki K.-i.T."/>
            <person name="Hayashi T."/>
            <person name="Toyoda A."/>
            <person name="Oliveira C."/>
            <person name="Osipova E."/>
            <person name="Leigh N.D."/>
            <person name="Simon A."/>
            <person name="Yun M.H."/>
        </authorList>
    </citation>
    <scope>NUCLEOTIDE SEQUENCE</scope>
    <source>
        <strain evidence="2">20211129_DDA</strain>
        <tissue evidence="2">Liver</tissue>
    </source>
</reference>
<sequence>MRLPPVTIVAGETTNSDTRRCSWGTFRREESETSEHFQGHSGACKNRRGETDGVHGAEEERKRGEEGWQEEPGGPQKQEEKTNYDKQRGRDTEGEKQDERGDVKQQEDRKR</sequence>
<proteinExistence type="predicted"/>
<feature type="compositionally biased region" description="Basic and acidic residues" evidence="1">
    <location>
        <begin position="77"/>
        <end position="111"/>
    </location>
</feature>
<dbReference type="Proteomes" id="UP001066276">
    <property type="component" value="Chromosome 1_2"/>
</dbReference>
<organism evidence="2 3">
    <name type="scientific">Pleurodeles waltl</name>
    <name type="common">Iberian ribbed newt</name>
    <dbReference type="NCBI Taxonomy" id="8319"/>
    <lineage>
        <taxon>Eukaryota</taxon>
        <taxon>Metazoa</taxon>
        <taxon>Chordata</taxon>
        <taxon>Craniata</taxon>
        <taxon>Vertebrata</taxon>
        <taxon>Euteleostomi</taxon>
        <taxon>Amphibia</taxon>
        <taxon>Batrachia</taxon>
        <taxon>Caudata</taxon>
        <taxon>Salamandroidea</taxon>
        <taxon>Salamandridae</taxon>
        <taxon>Pleurodelinae</taxon>
        <taxon>Pleurodeles</taxon>
    </lineage>
</organism>
<keyword evidence="3" id="KW-1185">Reference proteome</keyword>
<feature type="region of interest" description="Disordered" evidence="1">
    <location>
        <begin position="1"/>
        <end position="111"/>
    </location>
</feature>
<accession>A0AAV7W8I1</accession>
<evidence type="ECO:0000313" key="3">
    <source>
        <dbReference type="Proteomes" id="UP001066276"/>
    </source>
</evidence>
<gene>
    <name evidence="2" type="ORF">NDU88_005041</name>
</gene>
<comment type="caution">
    <text evidence="2">The sequence shown here is derived from an EMBL/GenBank/DDBJ whole genome shotgun (WGS) entry which is preliminary data.</text>
</comment>
<feature type="compositionally biased region" description="Basic and acidic residues" evidence="1">
    <location>
        <begin position="47"/>
        <end position="66"/>
    </location>
</feature>
<evidence type="ECO:0000256" key="1">
    <source>
        <dbReference type="SAM" id="MobiDB-lite"/>
    </source>
</evidence>
<feature type="compositionally biased region" description="Basic and acidic residues" evidence="1">
    <location>
        <begin position="26"/>
        <end position="38"/>
    </location>
</feature>
<name>A0AAV7W8I1_PLEWA</name>
<protein>
    <submittedName>
        <fullName evidence="2">Uncharacterized protein</fullName>
    </submittedName>
</protein>